<feature type="region of interest" description="Disordered" evidence="1">
    <location>
        <begin position="62"/>
        <end position="85"/>
    </location>
</feature>
<evidence type="ECO:0000313" key="2">
    <source>
        <dbReference type="EMBL" id="KOS15362.1"/>
    </source>
</evidence>
<sequence>MGKHHTTAAVSVELQLRQRLAFRASIEKQGQVGIPLITHNLAAAKAAYWDNLVWSANSFYTPSRGAQWKDDTSTPGGDQDEAKNS</sequence>
<dbReference type="RefSeq" id="XP_017992994.1">
    <property type="nucleotide sequence ID" value="XM_018136946.1"/>
</dbReference>
<dbReference type="AlphaFoldDB" id="A0A0M9VQB3"/>
<dbReference type="GeneID" id="28728821"/>
<dbReference type="VEuPathDB" id="FungiDB:Malapachy_2457"/>
<gene>
    <name evidence="2" type="ORF">Malapachy_2457</name>
</gene>
<keyword evidence="3" id="KW-1185">Reference proteome</keyword>
<evidence type="ECO:0000313" key="3">
    <source>
        <dbReference type="Proteomes" id="UP000037751"/>
    </source>
</evidence>
<protein>
    <submittedName>
        <fullName evidence="2">Uncharacterized protein</fullName>
    </submittedName>
</protein>
<reference evidence="2 3" key="1">
    <citation type="submission" date="2015-07" db="EMBL/GenBank/DDBJ databases">
        <title>Draft Genome Sequence of Malassezia furfur CBS1878 and Malassezia pachydermatis CBS1879.</title>
        <authorList>
            <person name="Triana S."/>
            <person name="Ohm R."/>
            <person name="Gonzalez A."/>
            <person name="DeCock H."/>
            <person name="Restrepo S."/>
            <person name="Celis A."/>
        </authorList>
    </citation>
    <scope>NUCLEOTIDE SEQUENCE [LARGE SCALE GENOMIC DNA]</scope>
    <source>
        <strain evidence="2 3">CBS 1879</strain>
    </source>
</reference>
<name>A0A0M9VQB3_9BASI</name>
<evidence type="ECO:0000256" key="1">
    <source>
        <dbReference type="SAM" id="MobiDB-lite"/>
    </source>
</evidence>
<comment type="caution">
    <text evidence="2">The sequence shown here is derived from an EMBL/GenBank/DDBJ whole genome shotgun (WGS) entry which is preliminary data.</text>
</comment>
<organism evidence="2 3">
    <name type="scientific">Malassezia pachydermatis</name>
    <dbReference type="NCBI Taxonomy" id="77020"/>
    <lineage>
        <taxon>Eukaryota</taxon>
        <taxon>Fungi</taxon>
        <taxon>Dikarya</taxon>
        <taxon>Basidiomycota</taxon>
        <taxon>Ustilaginomycotina</taxon>
        <taxon>Malasseziomycetes</taxon>
        <taxon>Malasseziales</taxon>
        <taxon>Malasseziaceae</taxon>
        <taxon>Malassezia</taxon>
    </lineage>
</organism>
<proteinExistence type="predicted"/>
<accession>A0A0M9VQB3</accession>
<dbReference type="EMBL" id="LGAV01000002">
    <property type="protein sequence ID" value="KOS15362.1"/>
    <property type="molecule type" value="Genomic_DNA"/>
</dbReference>
<dbReference type="Proteomes" id="UP000037751">
    <property type="component" value="Unassembled WGS sequence"/>
</dbReference>